<dbReference type="AlphaFoldDB" id="A0A345JQP0"/>
<protein>
    <submittedName>
        <fullName evidence="1">Nucleotide-diphospho-sugar transferase</fullName>
    </submittedName>
</protein>
<keyword evidence="2" id="KW-1185">Reference proteome</keyword>
<dbReference type="InterPro" id="IPR029044">
    <property type="entry name" value="Nucleotide-diphossugar_trans"/>
</dbReference>
<dbReference type="EMBL" id="CP022375">
    <property type="protein sequence ID" value="AXH29636.1"/>
    <property type="molecule type" value="Genomic_DNA"/>
</dbReference>
<dbReference type="RefSeq" id="WP_071628918.1">
    <property type="nucleotide sequence ID" value="NZ_CP022375.1"/>
</dbReference>
<dbReference type="SUPFAM" id="SSF53448">
    <property type="entry name" value="Nucleotide-diphospho-sugar transferases"/>
    <property type="match status" value="1"/>
</dbReference>
<organism evidence="1 2">
    <name type="scientific">Francisella opportunistica</name>
    <dbReference type="NCBI Taxonomy" id="2016517"/>
    <lineage>
        <taxon>Bacteria</taxon>
        <taxon>Pseudomonadati</taxon>
        <taxon>Pseudomonadota</taxon>
        <taxon>Gammaproteobacteria</taxon>
        <taxon>Thiotrichales</taxon>
        <taxon>Francisellaceae</taxon>
        <taxon>Francisella</taxon>
    </lineage>
</organism>
<keyword evidence="1" id="KW-0808">Transferase</keyword>
<reference evidence="1 2" key="1">
    <citation type="submission" date="2017-07" db="EMBL/GenBank/DDBJ databases">
        <title>Complete genome sequences and comparative analysis of the novel pathogen Francisella opportunistica.</title>
        <authorList>
            <person name="Dietrich E.A."/>
            <person name="Kingry L.C."/>
            <person name="Petersen J.M."/>
        </authorList>
    </citation>
    <scope>NUCLEOTIDE SEQUENCE [LARGE SCALE GENOMIC DNA]</scope>
    <source>
        <strain evidence="1 2">14-2155</strain>
    </source>
</reference>
<gene>
    <name evidence="1" type="ORF">CGC43_03100</name>
</gene>
<accession>A0A345JQP0</accession>
<dbReference type="Gene3D" id="3.90.550.10">
    <property type="entry name" value="Spore Coat Polysaccharide Biosynthesis Protein SpsA, Chain A"/>
    <property type="match status" value="1"/>
</dbReference>
<dbReference type="Proteomes" id="UP000253862">
    <property type="component" value="Chromosome"/>
</dbReference>
<evidence type="ECO:0000313" key="1">
    <source>
        <dbReference type="EMBL" id="AXH29636.1"/>
    </source>
</evidence>
<sequence length="312" mass="37029">MSIVEKFIPPYPLNTPVLFLVFNRLDTTKQVFEATRQAKPPKLYVASDGARKSKGGEAEKVQKVRDYIMSSIDWDCEVKTLFRDENLGCKIAPSDAITWFFKNEEMGIILEDDCLPSQSFFWFCEELLDRYKDNKKIAQISGNNFQNGKQRGNGDYYFSIYNHIWGWASWADRWIDYDRELTNFDNVCFIKNIFDDSRIRKYWENIFNLVKSKKLNTCWDYQWTFINWRKQRLTILPRVNLISNIGFGADATHTSQENRLSNMHRYELIINKHPTDIRSDKKADIYTSKVIFLKRNIFVRVIRKIMKIGNKK</sequence>
<dbReference type="GO" id="GO:0016740">
    <property type="term" value="F:transferase activity"/>
    <property type="evidence" value="ECO:0007669"/>
    <property type="project" value="UniProtKB-KW"/>
</dbReference>
<evidence type="ECO:0000313" key="2">
    <source>
        <dbReference type="Proteomes" id="UP000253862"/>
    </source>
</evidence>
<name>A0A345JQP0_9GAMM</name>
<proteinExistence type="predicted"/>